<dbReference type="EMBL" id="JARKIE010000410">
    <property type="protein sequence ID" value="KAJ7642923.1"/>
    <property type="molecule type" value="Genomic_DNA"/>
</dbReference>
<keyword evidence="3" id="KW-1185">Reference proteome</keyword>
<organism evidence="2 3">
    <name type="scientific">Mycena rosella</name>
    <name type="common">Pink bonnet</name>
    <name type="synonym">Agaricus rosellus</name>
    <dbReference type="NCBI Taxonomy" id="1033263"/>
    <lineage>
        <taxon>Eukaryota</taxon>
        <taxon>Fungi</taxon>
        <taxon>Dikarya</taxon>
        <taxon>Basidiomycota</taxon>
        <taxon>Agaricomycotina</taxon>
        <taxon>Agaricomycetes</taxon>
        <taxon>Agaricomycetidae</taxon>
        <taxon>Agaricales</taxon>
        <taxon>Marasmiineae</taxon>
        <taxon>Mycenaceae</taxon>
        <taxon>Mycena</taxon>
    </lineage>
</organism>
<dbReference type="AlphaFoldDB" id="A0AAD7C9U0"/>
<name>A0AAD7C9U0_MYCRO</name>
<gene>
    <name evidence="2" type="ORF">B0H17DRAFT_1148641</name>
</gene>
<comment type="caution">
    <text evidence="2">The sequence shown here is derived from an EMBL/GenBank/DDBJ whole genome shotgun (WGS) entry which is preliminary data.</text>
</comment>
<feature type="transmembrane region" description="Helical" evidence="1">
    <location>
        <begin position="93"/>
        <end position="111"/>
    </location>
</feature>
<feature type="transmembrane region" description="Helical" evidence="1">
    <location>
        <begin position="53"/>
        <end position="73"/>
    </location>
</feature>
<evidence type="ECO:0000313" key="2">
    <source>
        <dbReference type="EMBL" id="KAJ7642923.1"/>
    </source>
</evidence>
<proteinExistence type="predicted"/>
<sequence>MSSPLSFVLVSALTEAVLELSLYGAFAVVFSVVVYLFGHIHRLYVVWSCDRRVIIFPLIILLCQIASGIHVVYDLSRETLFNFYALSNPWVTTNLVSSLLCGTSFSAHISGRRLKRVRNDHPQNLKYFAITPATHRGFRPGGASTESIGDHDRELSVADVRSQFRNDRLASLTPPSLKNDDRLRLISFQIGLLAQSVLQALSPVVFGISVVLIHARVGLGWAKESYTGTTPTGITLNISTVTSRWEEPDLERGKYESRD</sequence>
<protein>
    <submittedName>
        <fullName evidence="2">Uncharacterized protein</fullName>
    </submittedName>
</protein>
<dbReference type="Proteomes" id="UP001221757">
    <property type="component" value="Unassembled WGS sequence"/>
</dbReference>
<evidence type="ECO:0000256" key="1">
    <source>
        <dbReference type="SAM" id="Phobius"/>
    </source>
</evidence>
<reference evidence="2" key="1">
    <citation type="submission" date="2023-03" db="EMBL/GenBank/DDBJ databases">
        <title>Massive genome expansion in bonnet fungi (Mycena s.s.) driven by repeated elements and novel gene families across ecological guilds.</title>
        <authorList>
            <consortium name="Lawrence Berkeley National Laboratory"/>
            <person name="Harder C.B."/>
            <person name="Miyauchi S."/>
            <person name="Viragh M."/>
            <person name="Kuo A."/>
            <person name="Thoen E."/>
            <person name="Andreopoulos B."/>
            <person name="Lu D."/>
            <person name="Skrede I."/>
            <person name="Drula E."/>
            <person name="Henrissat B."/>
            <person name="Morin E."/>
            <person name="Kohler A."/>
            <person name="Barry K."/>
            <person name="LaButti K."/>
            <person name="Morin E."/>
            <person name="Salamov A."/>
            <person name="Lipzen A."/>
            <person name="Mereny Z."/>
            <person name="Hegedus B."/>
            <person name="Baldrian P."/>
            <person name="Stursova M."/>
            <person name="Weitz H."/>
            <person name="Taylor A."/>
            <person name="Grigoriev I.V."/>
            <person name="Nagy L.G."/>
            <person name="Martin F."/>
            <person name="Kauserud H."/>
        </authorList>
    </citation>
    <scope>NUCLEOTIDE SEQUENCE</scope>
    <source>
        <strain evidence="2">CBHHK067</strain>
    </source>
</reference>
<accession>A0AAD7C9U0</accession>
<evidence type="ECO:0000313" key="3">
    <source>
        <dbReference type="Proteomes" id="UP001221757"/>
    </source>
</evidence>
<keyword evidence="1" id="KW-0472">Membrane</keyword>
<keyword evidence="1" id="KW-0812">Transmembrane</keyword>
<keyword evidence="1" id="KW-1133">Transmembrane helix</keyword>
<feature type="transmembrane region" description="Helical" evidence="1">
    <location>
        <begin position="20"/>
        <end position="41"/>
    </location>
</feature>